<dbReference type="Proteomes" id="UP000589520">
    <property type="component" value="Unassembled WGS sequence"/>
</dbReference>
<evidence type="ECO:0000313" key="1">
    <source>
        <dbReference type="EMBL" id="NYF79970.1"/>
    </source>
</evidence>
<proteinExistence type="predicted"/>
<sequence>MPEDFEFPACKECNNGTSKHDTIFGFCAMLTDFNEANRTPADIARFKQHQAQIEMRWPEALPDPASGRPIFGAGHIITPSPVAISVERTPAMKEAMEVIGEKLAHGLYYREMKRIMQPTDRFFTVIHQIQRAGTENLTDYFKRVLPDLKMGDRPNIKDYGNRFAYKSGCKPDDGLFVFAAQFGFGLLCWGMVLGPRMELSESNDALIGMNWRKGGNGLGNRNTP</sequence>
<accession>A0A7Y9PHG6</accession>
<dbReference type="AlphaFoldDB" id="A0A7Y9PHG6"/>
<keyword evidence="2" id="KW-1185">Reference proteome</keyword>
<comment type="caution">
    <text evidence="1">The sequence shown here is derived from an EMBL/GenBank/DDBJ whole genome shotgun (WGS) entry which is preliminary data.</text>
</comment>
<dbReference type="EMBL" id="JACCCW010000002">
    <property type="protein sequence ID" value="NYF79970.1"/>
    <property type="molecule type" value="Genomic_DNA"/>
</dbReference>
<reference evidence="1 2" key="1">
    <citation type="submission" date="2020-07" db="EMBL/GenBank/DDBJ databases">
        <title>Genomic Encyclopedia of Type Strains, Phase IV (KMG-V): Genome sequencing to study the core and pangenomes of soil and plant-associated prokaryotes.</title>
        <authorList>
            <person name="Whitman W."/>
        </authorList>
    </citation>
    <scope>NUCLEOTIDE SEQUENCE [LARGE SCALE GENOMIC DNA]</scope>
    <source>
        <strain evidence="1 2">X4EP2</strain>
    </source>
</reference>
<dbReference type="RefSeq" id="WP_179491002.1">
    <property type="nucleotide sequence ID" value="NZ_JACCCW010000002.1"/>
</dbReference>
<name>A0A7Y9PHG6_9BACT</name>
<organism evidence="1 2">
    <name type="scientific">Granulicella arctica</name>
    <dbReference type="NCBI Taxonomy" id="940613"/>
    <lineage>
        <taxon>Bacteria</taxon>
        <taxon>Pseudomonadati</taxon>
        <taxon>Acidobacteriota</taxon>
        <taxon>Terriglobia</taxon>
        <taxon>Terriglobales</taxon>
        <taxon>Acidobacteriaceae</taxon>
        <taxon>Granulicella</taxon>
    </lineage>
</organism>
<gene>
    <name evidence="1" type="ORF">HDF17_002290</name>
</gene>
<evidence type="ECO:0000313" key="2">
    <source>
        <dbReference type="Proteomes" id="UP000589520"/>
    </source>
</evidence>
<protein>
    <submittedName>
        <fullName evidence="1">Uncharacterized protein</fullName>
    </submittedName>
</protein>